<gene>
    <name evidence="2" type="ORF">M9Y10_031325</name>
</gene>
<keyword evidence="3" id="KW-1185">Reference proteome</keyword>
<dbReference type="InterPro" id="IPR051044">
    <property type="entry name" value="MAG_DAG_Lipase"/>
</dbReference>
<evidence type="ECO:0000313" key="3">
    <source>
        <dbReference type="Proteomes" id="UP001470230"/>
    </source>
</evidence>
<dbReference type="Gene3D" id="3.40.50.1820">
    <property type="entry name" value="alpha/beta hydrolase"/>
    <property type="match status" value="1"/>
</dbReference>
<dbReference type="InterPro" id="IPR029058">
    <property type="entry name" value="AB_hydrolase_fold"/>
</dbReference>
<dbReference type="InterPro" id="IPR022742">
    <property type="entry name" value="Hydrolase_4"/>
</dbReference>
<dbReference type="SUPFAM" id="SSF53474">
    <property type="entry name" value="alpha/beta-Hydrolases"/>
    <property type="match status" value="1"/>
</dbReference>
<dbReference type="EMBL" id="JAPFFF010000421">
    <property type="protein sequence ID" value="KAK8834361.1"/>
    <property type="molecule type" value="Genomic_DNA"/>
</dbReference>
<accession>A0ABR2GL09</accession>
<dbReference type="Proteomes" id="UP001470230">
    <property type="component" value="Unassembled WGS sequence"/>
</dbReference>
<dbReference type="PANTHER" id="PTHR11614">
    <property type="entry name" value="PHOSPHOLIPASE-RELATED"/>
    <property type="match status" value="1"/>
</dbReference>
<sequence>MEKEERFFINSTCDGLRLGVTEINTDSKPKGIVQISHGMSENRSRYIEFMRYLSNRGYISIIHDHRGHGESVKNKNDLGYFYNNGANFIVKDLFQINSYIKEKHKGLPVTLLGHSMGSLVARSFLKNYSYSIDKLVLCGPPTENKMVDMGIMVCKLLGKFHSSHHRSKFLNKLVFKNYDKGFYNENDWLCSDPEVVKKYRENEMCGFIFTLNGFMTLFSLIKEVYSRKGWSNINETLPILFIAGSDDPVIQSKKHFEEAQRFLSDIGYKKISQKLYKDKRHELLNEKGKEKIYDDIINWVETY</sequence>
<proteinExistence type="predicted"/>
<name>A0ABR2GL09_9EUKA</name>
<evidence type="ECO:0000259" key="1">
    <source>
        <dbReference type="Pfam" id="PF12146"/>
    </source>
</evidence>
<feature type="domain" description="Serine aminopeptidase S33" evidence="1">
    <location>
        <begin position="28"/>
        <end position="287"/>
    </location>
</feature>
<evidence type="ECO:0000313" key="2">
    <source>
        <dbReference type="EMBL" id="KAK8834361.1"/>
    </source>
</evidence>
<dbReference type="Pfam" id="PF12146">
    <property type="entry name" value="Hydrolase_4"/>
    <property type="match status" value="1"/>
</dbReference>
<reference evidence="2 3" key="1">
    <citation type="submission" date="2024-04" db="EMBL/GenBank/DDBJ databases">
        <title>Tritrichomonas musculus Genome.</title>
        <authorList>
            <person name="Alves-Ferreira E."/>
            <person name="Grigg M."/>
            <person name="Lorenzi H."/>
            <person name="Galac M."/>
        </authorList>
    </citation>
    <scope>NUCLEOTIDE SEQUENCE [LARGE SCALE GENOMIC DNA]</scope>
    <source>
        <strain evidence="2 3">EAF2021</strain>
    </source>
</reference>
<organism evidence="2 3">
    <name type="scientific">Tritrichomonas musculus</name>
    <dbReference type="NCBI Taxonomy" id="1915356"/>
    <lineage>
        <taxon>Eukaryota</taxon>
        <taxon>Metamonada</taxon>
        <taxon>Parabasalia</taxon>
        <taxon>Tritrichomonadida</taxon>
        <taxon>Tritrichomonadidae</taxon>
        <taxon>Tritrichomonas</taxon>
    </lineage>
</organism>
<protein>
    <recommendedName>
        <fullName evidence="1">Serine aminopeptidase S33 domain-containing protein</fullName>
    </recommendedName>
</protein>
<comment type="caution">
    <text evidence="2">The sequence shown here is derived from an EMBL/GenBank/DDBJ whole genome shotgun (WGS) entry which is preliminary data.</text>
</comment>